<feature type="transmembrane region" description="Helical" evidence="1">
    <location>
        <begin position="53"/>
        <end position="71"/>
    </location>
</feature>
<keyword evidence="1" id="KW-0812">Transmembrane</keyword>
<protein>
    <recommendedName>
        <fullName evidence="4">DUF378 domain-containing protein</fullName>
    </recommendedName>
</protein>
<evidence type="ECO:0008006" key="4">
    <source>
        <dbReference type="Google" id="ProtNLM"/>
    </source>
</evidence>
<dbReference type="PANTHER" id="PTHR37304:SF1">
    <property type="entry name" value="MEMBRANE PROTEIN"/>
    <property type="match status" value="1"/>
</dbReference>
<sequence>MAKSCGCLASKVLDVLVVIGALNWGLVGLGGFFGGGNWNVVNLLFGSWAWLEWLIYVLVGVAGVITLVGGCKCSKCKACNNGGMMKNDSTTTV</sequence>
<comment type="caution">
    <text evidence="2">The sequence shown here is derived from an EMBL/GenBank/DDBJ whole genome shotgun (WGS) entry which is preliminary data.</text>
</comment>
<dbReference type="EMBL" id="PFRH01000038">
    <property type="protein sequence ID" value="PJC52798.1"/>
    <property type="molecule type" value="Genomic_DNA"/>
</dbReference>
<organism evidence="2 3">
    <name type="scientific">Candidatus Magasanikbacteria bacterium CG_4_9_14_0_2_um_filter_42_11</name>
    <dbReference type="NCBI Taxonomy" id="1974643"/>
    <lineage>
        <taxon>Bacteria</taxon>
        <taxon>Candidatus Magasanikiibacteriota</taxon>
    </lineage>
</organism>
<dbReference type="PANTHER" id="PTHR37304">
    <property type="entry name" value="MEMBRANE PROTEIN-RELATED"/>
    <property type="match status" value="1"/>
</dbReference>
<dbReference type="AlphaFoldDB" id="A0A2M8FAR4"/>
<dbReference type="Pfam" id="PF04070">
    <property type="entry name" value="DUF378"/>
    <property type="match status" value="1"/>
</dbReference>
<gene>
    <name evidence="2" type="ORF">CO030_01025</name>
</gene>
<evidence type="ECO:0000313" key="2">
    <source>
        <dbReference type="EMBL" id="PJC52798.1"/>
    </source>
</evidence>
<reference evidence="3" key="1">
    <citation type="submission" date="2017-09" db="EMBL/GenBank/DDBJ databases">
        <title>Depth-based differentiation of microbial function through sediment-hosted aquifers and enrichment of novel symbionts in the deep terrestrial subsurface.</title>
        <authorList>
            <person name="Probst A.J."/>
            <person name="Ladd B."/>
            <person name="Jarett J.K."/>
            <person name="Geller-Mcgrath D.E."/>
            <person name="Sieber C.M.K."/>
            <person name="Emerson J.B."/>
            <person name="Anantharaman K."/>
            <person name="Thomas B.C."/>
            <person name="Malmstrom R."/>
            <person name="Stieglmeier M."/>
            <person name="Klingl A."/>
            <person name="Woyke T."/>
            <person name="Ryan C.M."/>
            <person name="Banfield J.F."/>
        </authorList>
    </citation>
    <scope>NUCLEOTIDE SEQUENCE [LARGE SCALE GENOMIC DNA]</scope>
</reference>
<dbReference type="InterPro" id="IPR007211">
    <property type="entry name" value="DUF378"/>
</dbReference>
<proteinExistence type="predicted"/>
<dbReference type="Proteomes" id="UP000231456">
    <property type="component" value="Unassembled WGS sequence"/>
</dbReference>
<feature type="transmembrane region" description="Helical" evidence="1">
    <location>
        <begin position="12"/>
        <end position="33"/>
    </location>
</feature>
<evidence type="ECO:0000256" key="1">
    <source>
        <dbReference type="SAM" id="Phobius"/>
    </source>
</evidence>
<accession>A0A2M8FAR4</accession>
<keyword evidence="1" id="KW-1133">Transmembrane helix</keyword>
<evidence type="ECO:0000313" key="3">
    <source>
        <dbReference type="Proteomes" id="UP000231456"/>
    </source>
</evidence>
<keyword evidence="1" id="KW-0472">Membrane</keyword>
<name>A0A2M8FAR4_9BACT</name>